<comment type="caution">
    <text evidence="7">The sequence shown here is derived from an EMBL/GenBank/DDBJ whole genome shotgun (WGS) entry which is preliminary data.</text>
</comment>
<dbReference type="InterPro" id="IPR039424">
    <property type="entry name" value="SBP_5"/>
</dbReference>
<dbReference type="PANTHER" id="PTHR30290">
    <property type="entry name" value="PERIPLASMIC BINDING COMPONENT OF ABC TRANSPORTER"/>
    <property type="match status" value="1"/>
</dbReference>
<dbReference type="AlphaFoldDB" id="A0A3P3DDL8"/>
<reference evidence="7 8" key="1">
    <citation type="submission" date="2018-11" db="EMBL/GenBank/DDBJ databases">
        <title>Gemmobacter sp. nov., YIM 102744-1 draft genome.</title>
        <authorList>
            <person name="Li G."/>
            <person name="Jiang Y."/>
        </authorList>
    </citation>
    <scope>NUCLEOTIDE SEQUENCE [LARGE SCALE GENOMIC DNA]</scope>
    <source>
        <strain evidence="7 8">YIM 102744-1</strain>
    </source>
</reference>
<dbReference type="PIRSF" id="PIRSF002741">
    <property type="entry name" value="MppA"/>
    <property type="match status" value="1"/>
</dbReference>
<dbReference type="Pfam" id="PF00496">
    <property type="entry name" value="SBP_bac_5"/>
    <property type="match status" value="1"/>
</dbReference>
<dbReference type="EMBL" id="RRAZ01000024">
    <property type="protein sequence ID" value="RRH72383.1"/>
    <property type="molecule type" value="Genomic_DNA"/>
</dbReference>
<organism evidence="7 8">
    <name type="scientific">Falsigemmobacter faecalis</name>
    <dbReference type="NCBI Taxonomy" id="2488730"/>
    <lineage>
        <taxon>Bacteria</taxon>
        <taxon>Pseudomonadati</taxon>
        <taxon>Pseudomonadota</taxon>
        <taxon>Alphaproteobacteria</taxon>
        <taxon>Rhodobacterales</taxon>
        <taxon>Paracoccaceae</taxon>
        <taxon>Falsigemmobacter</taxon>
    </lineage>
</organism>
<dbReference type="Gene3D" id="3.40.190.10">
    <property type="entry name" value="Periplasmic binding protein-like II"/>
    <property type="match status" value="1"/>
</dbReference>
<evidence type="ECO:0000256" key="5">
    <source>
        <dbReference type="SAM" id="SignalP"/>
    </source>
</evidence>
<dbReference type="PANTHER" id="PTHR30290:SF9">
    <property type="entry name" value="OLIGOPEPTIDE-BINDING PROTEIN APPA"/>
    <property type="match status" value="1"/>
</dbReference>
<evidence type="ECO:0000313" key="7">
    <source>
        <dbReference type="EMBL" id="RRH72383.1"/>
    </source>
</evidence>
<evidence type="ECO:0000313" key="8">
    <source>
        <dbReference type="Proteomes" id="UP000282125"/>
    </source>
</evidence>
<dbReference type="GO" id="GO:0015833">
    <property type="term" value="P:peptide transport"/>
    <property type="evidence" value="ECO:0007669"/>
    <property type="project" value="TreeGrafter"/>
</dbReference>
<dbReference type="OrthoDB" id="9803988at2"/>
<evidence type="ECO:0000256" key="2">
    <source>
        <dbReference type="ARBA" id="ARBA00005695"/>
    </source>
</evidence>
<feature type="domain" description="Solute-binding protein family 5" evidence="6">
    <location>
        <begin position="77"/>
        <end position="422"/>
    </location>
</feature>
<keyword evidence="4 5" id="KW-0732">Signal</keyword>
<evidence type="ECO:0000256" key="1">
    <source>
        <dbReference type="ARBA" id="ARBA00004418"/>
    </source>
</evidence>
<dbReference type="Proteomes" id="UP000282125">
    <property type="component" value="Unassembled WGS sequence"/>
</dbReference>
<dbReference type="GO" id="GO:0043190">
    <property type="term" value="C:ATP-binding cassette (ABC) transporter complex"/>
    <property type="evidence" value="ECO:0007669"/>
    <property type="project" value="InterPro"/>
</dbReference>
<dbReference type="InterPro" id="IPR000914">
    <property type="entry name" value="SBP_5_dom"/>
</dbReference>
<evidence type="ECO:0000256" key="4">
    <source>
        <dbReference type="ARBA" id="ARBA00022729"/>
    </source>
</evidence>
<sequence length="506" mass="55637">MSGHPAWRMWCRPVAALLATTILSAASAAAAGSVAVGLESELRGFDTVQGGSLDPAGEITMRAIQEPLLKYDYETGEFRPLLATEWSVSDDQTVWTFTLRPGVKFHDGSDFTATDVAHHFNRTLDPAQKAAARSTLSAISKVVEIDPHVVEFHLKHPWPALPLMLASTGMSGPIPSHKAVDAGTQNRNPIGTGPFRMARWSSGDRIVAERFEDYWASDEITLDQVVFRFLPDTQTRYASLKSGDIDVLWTDRGQTIHDALKDPGLKPHIIDGAGAETIILNARKAPLSDKRVRAAVAHAWNQAALVQVSWQNTRPVVSHPLGTNVDCGPDNYRAYDPAKAKELLAEVGAVAPLNFVHTATSRGRELGELMQQMLRQVGVQVVLEPVDQSTLMRRYYTHDYDIIGWRFPDSADMAPQLFSAIHSGSTTNLSGVSNPELDALAEKMRLASTREDSLKLQCEVVAGMNEEVAVMYRGGGRYHVFTNPRVTEMPKPWRGIVDVTRIRVAD</sequence>
<feature type="chain" id="PRO_5018311585" description="Solute-binding protein family 5 domain-containing protein" evidence="5">
    <location>
        <begin position="31"/>
        <end position="506"/>
    </location>
</feature>
<accession>A0A3P3DDL8</accession>
<dbReference type="InterPro" id="IPR030678">
    <property type="entry name" value="Peptide/Ni-bd"/>
</dbReference>
<proteinExistence type="inferred from homology"/>
<evidence type="ECO:0000256" key="3">
    <source>
        <dbReference type="ARBA" id="ARBA00022448"/>
    </source>
</evidence>
<dbReference type="GO" id="GO:0030288">
    <property type="term" value="C:outer membrane-bounded periplasmic space"/>
    <property type="evidence" value="ECO:0007669"/>
    <property type="project" value="UniProtKB-ARBA"/>
</dbReference>
<dbReference type="GO" id="GO:1904680">
    <property type="term" value="F:peptide transmembrane transporter activity"/>
    <property type="evidence" value="ECO:0007669"/>
    <property type="project" value="TreeGrafter"/>
</dbReference>
<comment type="subcellular location">
    <subcellularLocation>
        <location evidence="1">Periplasm</location>
    </subcellularLocation>
</comment>
<protein>
    <recommendedName>
        <fullName evidence="6">Solute-binding protein family 5 domain-containing protein</fullName>
    </recommendedName>
</protein>
<dbReference type="SUPFAM" id="SSF53850">
    <property type="entry name" value="Periplasmic binding protein-like II"/>
    <property type="match status" value="1"/>
</dbReference>
<gene>
    <name evidence="7" type="ORF">EG244_14835</name>
</gene>
<feature type="signal peptide" evidence="5">
    <location>
        <begin position="1"/>
        <end position="30"/>
    </location>
</feature>
<comment type="similarity">
    <text evidence="2">Belongs to the bacterial solute-binding protein 5 family.</text>
</comment>
<dbReference type="RefSeq" id="WP_124965830.1">
    <property type="nucleotide sequence ID" value="NZ_RRAZ01000024.1"/>
</dbReference>
<keyword evidence="3" id="KW-0813">Transport</keyword>
<keyword evidence="8" id="KW-1185">Reference proteome</keyword>
<name>A0A3P3DDL8_9RHOB</name>
<evidence type="ECO:0000259" key="6">
    <source>
        <dbReference type="Pfam" id="PF00496"/>
    </source>
</evidence>
<dbReference type="Gene3D" id="3.10.105.10">
    <property type="entry name" value="Dipeptide-binding Protein, Domain 3"/>
    <property type="match status" value="1"/>
</dbReference>